<evidence type="ECO:0000259" key="6">
    <source>
        <dbReference type="Pfam" id="PF16874"/>
    </source>
</evidence>
<comment type="caution">
    <text evidence="8">The sequence shown here is derived from an EMBL/GenBank/DDBJ whole genome shotgun (WGS) entry which is preliminary data.</text>
</comment>
<proteinExistence type="predicted"/>
<dbReference type="InterPro" id="IPR017853">
    <property type="entry name" value="GH"/>
</dbReference>
<dbReference type="Gene3D" id="2.60.40.1180">
    <property type="entry name" value="Golgi alpha-mannosidase II"/>
    <property type="match status" value="1"/>
</dbReference>
<dbReference type="InterPro" id="IPR050985">
    <property type="entry name" value="Alpha-glycosidase_related"/>
</dbReference>
<evidence type="ECO:0000259" key="7">
    <source>
        <dbReference type="Pfam" id="PF16875"/>
    </source>
</evidence>
<keyword evidence="3" id="KW-0378">Hydrolase</keyword>
<dbReference type="Proteomes" id="UP000616839">
    <property type="component" value="Unassembled WGS sequence"/>
</dbReference>
<feature type="domain" description="Glycosyl hydrolase family 36 N-terminal" evidence="7">
    <location>
        <begin position="29"/>
        <end position="264"/>
    </location>
</feature>
<dbReference type="Pfam" id="PF16874">
    <property type="entry name" value="Glyco_hydro_36C"/>
    <property type="match status" value="1"/>
</dbReference>
<keyword evidence="9" id="KW-1185">Reference proteome</keyword>
<comment type="catalytic activity">
    <reaction evidence="1">
        <text>Hydrolysis of terminal, non-reducing alpha-D-galactose residues in alpha-D-galactosides, including galactose oligosaccharides, galactomannans and galactolipids.</text>
        <dbReference type="EC" id="3.2.1.22"/>
    </reaction>
</comment>
<dbReference type="InterPro" id="IPR031705">
    <property type="entry name" value="Glyco_hydro_36_C"/>
</dbReference>
<dbReference type="FunFam" id="3.20.20.70:FF:000118">
    <property type="entry name" value="Alpha-galactosidase"/>
    <property type="match status" value="1"/>
</dbReference>
<dbReference type="PANTHER" id="PTHR43053:SF3">
    <property type="entry name" value="ALPHA-GALACTOSIDASE C-RELATED"/>
    <property type="match status" value="1"/>
</dbReference>
<evidence type="ECO:0000256" key="4">
    <source>
        <dbReference type="ARBA" id="ARBA00023295"/>
    </source>
</evidence>
<dbReference type="InterPro" id="IPR013780">
    <property type="entry name" value="Glyco_hydro_b"/>
</dbReference>
<gene>
    <name evidence="8" type="ORF">IE331_04265</name>
</gene>
<feature type="domain" description="Glycosyl hydrolase family 36 C-terminal" evidence="6">
    <location>
        <begin position="623"/>
        <end position="702"/>
    </location>
</feature>
<dbReference type="Pfam" id="PF02065">
    <property type="entry name" value="Melibiase"/>
    <property type="match status" value="1"/>
</dbReference>
<dbReference type="EC" id="3.2.1.22" evidence="2"/>
<dbReference type="InterPro" id="IPR031704">
    <property type="entry name" value="Glyco_hydro_36_N"/>
</dbReference>
<dbReference type="SUPFAM" id="SSF51445">
    <property type="entry name" value="(Trans)glycosidases"/>
    <property type="match status" value="1"/>
</dbReference>
<dbReference type="InterPro" id="IPR013785">
    <property type="entry name" value="Aldolase_TIM"/>
</dbReference>
<dbReference type="InterPro" id="IPR002252">
    <property type="entry name" value="Glyco_hydro_36"/>
</dbReference>
<reference evidence="8" key="1">
    <citation type="submission" date="2020-09" db="EMBL/GenBank/DDBJ databases">
        <title>Nocardioides sp. strain MJB4 16S ribosomal RNA gene Genome sequencing and assembly.</title>
        <authorList>
            <person name="Kim I."/>
        </authorList>
    </citation>
    <scope>NUCLEOTIDE SEQUENCE</scope>
    <source>
        <strain evidence="8">MJB4</strain>
    </source>
</reference>
<evidence type="ECO:0000313" key="9">
    <source>
        <dbReference type="Proteomes" id="UP000616839"/>
    </source>
</evidence>
<evidence type="ECO:0000313" key="8">
    <source>
        <dbReference type="EMBL" id="MBD8868833.1"/>
    </source>
</evidence>
<dbReference type="CDD" id="cd14791">
    <property type="entry name" value="GH36"/>
    <property type="match status" value="1"/>
</dbReference>
<dbReference type="PRINTS" id="PR00743">
    <property type="entry name" value="GLHYDRLASE36"/>
</dbReference>
<evidence type="ECO:0000256" key="1">
    <source>
        <dbReference type="ARBA" id="ARBA00001255"/>
    </source>
</evidence>
<dbReference type="InterPro" id="IPR038417">
    <property type="entry name" value="Alpga-gal_N_sf"/>
</dbReference>
<dbReference type="GO" id="GO:0004557">
    <property type="term" value="F:alpha-galactosidase activity"/>
    <property type="evidence" value="ECO:0007669"/>
    <property type="project" value="UniProtKB-EC"/>
</dbReference>
<evidence type="ECO:0000256" key="5">
    <source>
        <dbReference type="SAM" id="MobiDB-lite"/>
    </source>
</evidence>
<dbReference type="AlphaFoldDB" id="A0A927K3B2"/>
<organism evidence="8 9">
    <name type="scientific">Nocardioides donggukensis</name>
    <dbReference type="NCBI Taxonomy" id="2774019"/>
    <lineage>
        <taxon>Bacteria</taxon>
        <taxon>Bacillati</taxon>
        <taxon>Actinomycetota</taxon>
        <taxon>Actinomycetes</taxon>
        <taxon>Propionibacteriales</taxon>
        <taxon>Nocardioidaceae</taxon>
        <taxon>Nocardioides</taxon>
    </lineage>
</organism>
<dbReference type="EMBL" id="JACYXZ010000001">
    <property type="protein sequence ID" value="MBD8868833.1"/>
    <property type="molecule type" value="Genomic_DNA"/>
</dbReference>
<dbReference type="Gene3D" id="2.70.98.60">
    <property type="entry name" value="alpha-galactosidase from lactobacil brevis"/>
    <property type="match status" value="1"/>
</dbReference>
<dbReference type="Pfam" id="PF16875">
    <property type="entry name" value="Glyco_hydro_36N"/>
    <property type="match status" value="1"/>
</dbReference>
<evidence type="ECO:0000256" key="3">
    <source>
        <dbReference type="ARBA" id="ARBA00022801"/>
    </source>
</evidence>
<protein>
    <recommendedName>
        <fullName evidence="2">alpha-galactosidase</fullName>
        <ecNumber evidence="2">3.2.1.22</ecNumber>
    </recommendedName>
</protein>
<name>A0A927K3B2_9ACTN</name>
<dbReference type="GO" id="GO:0016052">
    <property type="term" value="P:carbohydrate catabolic process"/>
    <property type="evidence" value="ECO:0007669"/>
    <property type="project" value="InterPro"/>
</dbReference>
<dbReference type="Gene3D" id="3.20.20.70">
    <property type="entry name" value="Aldolase class I"/>
    <property type="match status" value="1"/>
</dbReference>
<dbReference type="PANTHER" id="PTHR43053">
    <property type="entry name" value="GLYCOSIDASE FAMILY 31"/>
    <property type="match status" value="1"/>
</dbReference>
<feature type="region of interest" description="Disordered" evidence="5">
    <location>
        <begin position="656"/>
        <end position="676"/>
    </location>
</feature>
<keyword evidence="4" id="KW-0326">Glycosidase</keyword>
<evidence type="ECO:0000256" key="2">
    <source>
        <dbReference type="ARBA" id="ARBA00012755"/>
    </source>
</evidence>
<sequence>MDDPPAPEKDTVYLRANGVSLLLDPRSPGLPEVVHWGADLGDLSEETAAAVAAAAPYGVAHGALDARPPLELLPHPARGHLGRGGLVGSRAGRAWSPLFATTAVSRAEEGQAGAITVEAVDEQAALSLRSELRLTGQGVLVMRHTLVNDGDDPYDLVSLPVQLPVPARASELLDLTGRWGNERVPQRTTLNHGAWVREGRHGRTGHDAPLLLVAGTAGFGFRDGEAWAVHVAWSGDSTLWAERLPEGPTALGGGELLQAGEVRLGPGEAYSTPWVYAAHSARGLDGISHALHDLVRDRPQHPRAPRPVVLNTWEAVYFDLDPDRLLDMAEQAAQIGVERFVLDDGWFTGRTSDRAGLGDWSVSEAVLPSGLGPLIDRVVDLGMDFGLWVEPEMVNLDSDLARAHPDWLLAVPGRLPPEWRHQQVLDLAHPDAWEHILDRLDELLTEHRISYLKWDHNRDLIDAGHGEGPGVRAQTLAFYRMLDTLRSRHPSVEIESCASGGGRVDLEVLARTDRIWASDCTDALERQSIQRWTGLLVPPELVGAHVSAPRNHQTGRTLDLSFRAGTALFGHFGIEWDVTDATEAERAELAAWVAAYRELRPLLHSGDVVRADHLVDGTELHGVVARDRADALFAAVQTRTATASVPARVVLPGLDPSRTYRVRPQPPGDSPRTMERATPPWLAAGEAILPGSALARVGLPLPILAPEQLLLLRVTAVVGD</sequence>
<accession>A0A927K3B2</accession>